<evidence type="ECO:0000313" key="1">
    <source>
        <dbReference type="EMBL" id="KAA1085201.1"/>
    </source>
</evidence>
<accession>A0A5B0N7E8</accession>
<dbReference type="AlphaFoldDB" id="A0A5B0N7E8"/>
<dbReference type="Proteomes" id="UP000325313">
    <property type="component" value="Unassembled WGS sequence"/>
</dbReference>
<name>A0A5B0N7E8_PUCGR</name>
<evidence type="ECO:0000313" key="2">
    <source>
        <dbReference type="Proteomes" id="UP000325313"/>
    </source>
</evidence>
<comment type="caution">
    <text evidence="1">The sequence shown here is derived from an EMBL/GenBank/DDBJ whole genome shotgun (WGS) entry which is preliminary data.</text>
</comment>
<proteinExistence type="predicted"/>
<reference evidence="1 2" key="1">
    <citation type="submission" date="2019-05" db="EMBL/GenBank/DDBJ databases">
        <title>Emergence of the Ug99 lineage of the wheat stem rust pathogen through somatic hybridization.</title>
        <authorList>
            <person name="Li F."/>
            <person name="Upadhyaya N.M."/>
            <person name="Sperschneider J."/>
            <person name="Matny O."/>
            <person name="Nguyen-Phuc H."/>
            <person name="Mago R."/>
            <person name="Raley C."/>
            <person name="Miller M.E."/>
            <person name="Silverstein K.A.T."/>
            <person name="Henningsen E."/>
            <person name="Hirsch C.D."/>
            <person name="Visser B."/>
            <person name="Pretorius Z.A."/>
            <person name="Steffenson B.J."/>
            <person name="Schwessinger B."/>
            <person name="Dodds P.N."/>
            <person name="Figueroa M."/>
        </authorList>
    </citation>
    <scope>NUCLEOTIDE SEQUENCE [LARGE SCALE GENOMIC DNA]</scope>
    <source>
        <strain evidence="1 2">Ug99</strain>
    </source>
</reference>
<protein>
    <submittedName>
        <fullName evidence="1">Uncharacterized protein</fullName>
    </submittedName>
</protein>
<gene>
    <name evidence="1" type="ORF">PGTUg99_003774</name>
</gene>
<dbReference type="EMBL" id="VDEP01000415">
    <property type="protein sequence ID" value="KAA1085201.1"/>
    <property type="molecule type" value="Genomic_DNA"/>
</dbReference>
<sequence length="75" mass="8192">MRPFDFSLIDRWGTGGRISSVQPAPIIARSEALSSHSVSPFGLAGNISFQAFMDDQIAGYNIRDVDDGECEIRMA</sequence>
<organism evidence="1 2">
    <name type="scientific">Puccinia graminis f. sp. tritici</name>
    <dbReference type="NCBI Taxonomy" id="56615"/>
    <lineage>
        <taxon>Eukaryota</taxon>
        <taxon>Fungi</taxon>
        <taxon>Dikarya</taxon>
        <taxon>Basidiomycota</taxon>
        <taxon>Pucciniomycotina</taxon>
        <taxon>Pucciniomycetes</taxon>
        <taxon>Pucciniales</taxon>
        <taxon>Pucciniaceae</taxon>
        <taxon>Puccinia</taxon>
    </lineage>
</organism>